<dbReference type="InterPro" id="IPR009057">
    <property type="entry name" value="Homeodomain-like_sf"/>
</dbReference>
<dbReference type="PANTHER" id="PTHR30055:SF146">
    <property type="entry name" value="HTH-TYPE TRANSCRIPTIONAL DUAL REGULATOR CECR"/>
    <property type="match status" value="1"/>
</dbReference>
<dbReference type="EMBL" id="PJNW01000009">
    <property type="protein sequence ID" value="PKR88933.1"/>
    <property type="molecule type" value="Genomic_DNA"/>
</dbReference>
<gene>
    <name evidence="4" type="ORF">CXZ10_12515</name>
</gene>
<sequence length="199" mass="21864">MDDDARRQREGEIFRAAYDLLAQHGYGGTSMLRVAKAAKASNETLYRWYGDKDGLFRAMVRDNAAETRRILGEALSGQDDPWATLRTVAPVFLRMILGEKAVLLNRAAAADPSGALGAAISGGGRHEVMPLVKELMQRVCVGTGCDPKEVTDWFLSLLVGDLQIRRVINERAVLSEQEIETRCSGSLVAFRRLLGGRQS</sequence>
<keyword evidence="1 2" id="KW-0238">DNA-binding</keyword>
<dbReference type="GO" id="GO:0000976">
    <property type="term" value="F:transcription cis-regulatory region binding"/>
    <property type="evidence" value="ECO:0007669"/>
    <property type="project" value="TreeGrafter"/>
</dbReference>
<dbReference type="GO" id="GO:0003700">
    <property type="term" value="F:DNA-binding transcription factor activity"/>
    <property type="evidence" value="ECO:0007669"/>
    <property type="project" value="TreeGrafter"/>
</dbReference>
<dbReference type="PANTHER" id="PTHR30055">
    <property type="entry name" value="HTH-TYPE TRANSCRIPTIONAL REGULATOR RUTR"/>
    <property type="match status" value="1"/>
</dbReference>
<proteinExistence type="predicted"/>
<dbReference type="PRINTS" id="PR00455">
    <property type="entry name" value="HTHTETR"/>
</dbReference>
<dbReference type="OrthoDB" id="7914379at2"/>
<evidence type="ECO:0000313" key="4">
    <source>
        <dbReference type="EMBL" id="PKR88933.1"/>
    </source>
</evidence>
<dbReference type="Proteomes" id="UP000233491">
    <property type="component" value="Unassembled WGS sequence"/>
</dbReference>
<organism evidence="4 5">
    <name type="scientific">Pleomorphomonas diazotrophica</name>
    <dbReference type="NCBI Taxonomy" id="1166257"/>
    <lineage>
        <taxon>Bacteria</taxon>
        <taxon>Pseudomonadati</taxon>
        <taxon>Pseudomonadota</taxon>
        <taxon>Alphaproteobacteria</taxon>
        <taxon>Hyphomicrobiales</taxon>
        <taxon>Pleomorphomonadaceae</taxon>
        <taxon>Pleomorphomonas</taxon>
    </lineage>
</organism>
<feature type="DNA-binding region" description="H-T-H motif" evidence="2">
    <location>
        <begin position="30"/>
        <end position="49"/>
    </location>
</feature>
<keyword evidence="5" id="KW-1185">Reference proteome</keyword>
<comment type="caution">
    <text evidence="4">The sequence shown here is derived from an EMBL/GenBank/DDBJ whole genome shotgun (WGS) entry which is preliminary data.</text>
</comment>
<dbReference type="InterPro" id="IPR001647">
    <property type="entry name" value="HTH_TetR"/>
</dbReference>
<evidence type="ECO:0000259" key="3">
    <source>
        <dbReference type="PROSITE" id="PS50977"/>
    </source>
</evidence>
<dbReference type="InterPro" id="IPR050109">
    <property type="entry name" value="HTH-type_TetR-like_transc_reg"/>
</dbReference>
<evidence type="ECO:0000256" key="2">
    <source>
        <dbReference type="PROSITE-ProRule" id="PRU00335"/>
    </source>
</evidence>
<evidence type="ECO:0000256" key="1">
    <source>
        <dbReference type="ARBA" id="ARBA00023125"/>
    </source>
</evidence>
<name>A0A1I4SG03_9HYPH</name>
<protein>
    <submittedName>
        <fullName evidence="4">TetR/AcrR family transcriptional regulator</fullName>
    </submittedName>
</protein>
<feature type="domain" description="HTH tetR-type" evidence="3">
    <location>
        <begin position="7"/>
        <end position="67"/>
    </location>
</feature>
<reference evidence="4 5" key="1">
    <citation type="submission" date="2017-12" db="EMBL/GenBank/DDBJ databases">
        <title>Anaerobic carbon monoxide metabolism by Pleomorphomonas carboxyditropha sp. nov., a new mesophilic hydrogenogenic carboxidotroph.</title>
        <authorList>
            <person name="Esquivel-Elizondo S."/>
            <person name="Krajmalnik-Brown R."/>
        </authorList>
    </citation>
    <scope>NUCLEOTIDE SEQUENCE [LARGE SCALE GENOMIC DNA]</scope>
    <source>
        <strain evidence="4 5">R5-392</strain>
    </source>
</reference>
<dbReference type="Gene3D" id="1.10.10.60">
    <property type="entry name" value="Homeodomain-like"/>
    <property type="match status" value="1"/>
</dbReference>
<dbReference type="Gene3D" id="1.10.357.10">
    <property type="entry name" value="Tetracycline Repressor, domain 2"/>
    <property type="match status" value="1"/>
</dbReference>
<accession>A0A1I4SG03</accession>
<evidence type="ECO:0000313" key="5">
    <source>
        <dbReference type="Proteomes" id="UP000233491"/>
    </source>
</evidence>
<dbReference type="PROSITE" id="PS50977">
    <property type="entry name" value="HTH_TETR_2"/>
    <property type="match status" value="1"/>
</dbReference>
<dbReference type="Pfam" id="PF00440">
    <property type="entry name" value="TetR_N"/>
    <property type="match status" value="1"/>
</dbReference>
<dbReference type="AlphaFoldDB" id="A0A1I4SG03"/>
<dbReference type="SUPFAM" id="SSF46689">
    <property type="entry name" value="Homeodomain-like"/>
    <property type="match status" value="1"/>
</dbReference>
<dbReference type="RefSeq" id="WP_101289678.1">
    <property type="nucleotide sequence ID" value="NZ_FOUQ01000003.1"/>
</dbReference>